<accession>A0A4R6RS74</accession>
<sequence length="93" mass="10458">MATFAELGENAKILRTFNPEHDPFASDGEFTVAATVLGITYIYVLQGKFEDPDAVIVRRYWHQPGKQTIVYEGDGILGGGFRLTREVRPGVWR</sequence>
<dbReference type="AlphaFoldDB" id="A0A4R6RS74"/>
<comment type="caution">
    <text evidence="1">The sequence shown here is derived from an EMBL/GenBank/DDBJ whole genome shotgun (WGS) entry which is preliminary data.</text>
</comment>
<reference evidence="1 2" key="1">
    <citation type="submission" date="2019-03" db="EMBL/GenBank/DDBJ databases">
        <title>Genomic analyses of the natural microbiome of Caenorhabditis elegans.</title>
        <authorList>
            <person name="Samuel B."/>
        </authorList>
    </citation>
    <scope>NUCLEOTIDE SEQUENCE [LARGE SCALE GENOMIC DNA]</scope>
    <source>
        <strain evidence="1 2">JUb18</strain>
    </source>
</reference>
<dbReference type="RefSeq" id="WP_133617820.1">
    <property type="nucleotide sequence ID" value="NZ_SNYA01000009.1"/>
</dbReference>
<evidence type="ECO:0000313" key="2">
    <source>
        <dbReference type="Proteomes" id="UP000295601"/>
    </source>
</evidence>
<protein>
    <submittedName>
        <fullName evidence="1">Uncharacterized protein</fullName>
    </submittedName>
</protein>
<evidence type="ECO:0000313" key="1">
    <source>
        <dbReference type="EMBL" id="TDP89574.1"/>
    </source>
</evidence>
<name>A0A4R6RS74_9MICO</name>
<proteinExistence type="predicted"/>
<keyword evidence="2" id="KW-1185">Reference proteome</keyword>
<organism evidence="1 2">
    <name type="scientific">Leucobacter luti</name>
    <dbReference type="NCBI Taxonomy" id="340320"/>
    <lineage>
        <taxon>Bacteria</taxon>
        <taxon>Bacillati</taxon>
        <taxon>Actinomycetota</taxon>
        <taxon>Actinomycetes</taxon>
        <taxon>Micrococcales</taxon>
        <taxon>Microbacteriaceae</taxon>
        <taxon>Leucobacter</taxon>
    </lineage>
</organism>
<dbReference type="Proteomes" id="UP000295601">
    <property type="component" value="Unassembled WGS sequence"/>
</dbReference>
<gene>
    <name evidence="1" type="ORF">EDF62_3327</name>
</gene>
<dbReference type="EMBL" id="SNYA01000009">
    <property type="protein sequence ID" value="TDP89574.1"/>
    <property type="molecule type" value="Genomic_DNA"/>
</dbReference>